<proteinExistence type="predicted"/>
<name>A0A6J4GYJ7_9CHLR</name>
<feature type="compositionally biased region" description="Gly residues" evidence="1">
    <location>
        <begin position="64"/>
        <end position="80"/>
    </location>
</feature>
<dbReference type="EMBL" id="CADCTC010000001">
    <property type="protein sequence ID" value="CAA9209342.1"/>
    <property type="molecule type" value="Genomic_DNA"/>
</dbReference>
<protein>
    <submittedName>
        <fullName evidence="2">Uncharacterized protein</fullName>
    </submittedName>
</protein>
<dbReference type="AlphaFoldDB" id="A0A6J4GYJ7"/>
<evidence type="ECO:0000256" key="1">
    <source>
        <dbReference type="SAM" id="MobiDB-lite"/>
    </source>
</evidence>
<evidence type="ECO:0000313" key="2">
    <source>
        <dbReference type="EMBL" id="CAA9209342.1"/>
    </source>
</evidence>
<feature type="compositionally biased region" description="Low complexity" evidence="1">
    <location>
        <begin position="46"/>
        <end position="63"/>
    </location>
</feature>
<organism evidence="2">
    <name type="scientific">uncultured Chloroflexota bacterium</name>
    <dbReference type="NCBI Taxonomy" id="166587"/>
    <lineage>
        <taxon>Bacteria</taxon>
        <taxon>Bacillati</taxon>
        <taxon>Chloroflexota</taxon>
        <taxon>environmental samples</taxon>
    </lineage>
</organism>
<gene>
    <name evidence="2" type="ORF">AVDCRST_MAG77-1940</name>
</gene>
<accession>A0A6J4GYJ7</accession>
<sequence>MARTLSDTLIIAMIEAATRLTAGRGPIGPGSAGAAAAAAGGAVAAPATGETGATANTIPPATGTGSGGSGGAGGAAGAPGGEQDPRTAEQVAADFRTIYAQIEDVVRVSAEQETKSVGFAPR</sequence>
<reference evidence="2" key="1">
    <citation type="submission" date="2020-02" db="EMBL/GenBank/DDBJ databases">
        <authorList>
            <person name="Meier V. D."/>
        </authorList>
    </citation>
    <scope>NUCLEOTIDE SEQUENCE</scope>
    <source>
        <strain evidence="2">AVDCRST_MAG77</strain>
    </source>
</reference>
<feature type="region of interest" description="Disordered" evidence="1">
    <location>
        <begin position="46"/>
        <end position="91"/>
    </location>
</feature>